<keyword evidence="3 6" id="KW-0812">Transmembrane</keyword>
<dbReference type="InterPro" id="IPR012506">
    <property type="entry name" value="TMEM86B-like"/>
</dbReference>
<evidence type="ECO:0000313" key="7">
    <source>
        <dbReference type="EMBL" id="MEY8043266.1"/>
    </source>
</evidence>
<evidence type="ECO:0000256" key="4">
    <source>
        <dbReference type="ARBA" id="ARBA00022989"/>
    </source>
</evidence>
<evidence type="ECO:0000256" key="6">
    <source>
        <dbReference type="SAM" id="Phobius"/>
    </source>
</evidence>
<dbReference type="Pfam" id="PF07947">
    <property type="entry name" value="YhhN"/>
    <property type="match status" value="1"/>
</dbReference>
<organism evidence="7 8">
    <name type="scientific">Saccharopolyspora cebuensis</name>
    <dbReference type="NCBI Taxonomy" id="418759"/>
    <lineage>
        <taxon>Bacteria</taxon>
        <taxon>Bacillati</taxon>
        <taxon>Actinomycetota</taxon>
        <taxon>Actinomycetes</taxon>
        <taxon>Pseudonocardiales</taxon>
        <taxon>Pseudonocardiaceae</taxon>
        <taxon>Saccharopolyspora</taxon>
    </lineage>
</organism>
<dbReference type="PANTHER" id="PTHR31885">
    <property type="entry name" value="GH04784P"/>
    <property type="match status" value="1"/>
</dbReference>
<evidence type="ECO:0000256" key="1">
    <source>
        <dbReference type="ARBA" id="ARBA00004141"/>
    </source>
</evidence>
<comment type="similarity">
    <text evidence="2">Belongs to the TMEM86 family.</text>
</comment>
<accession>A0ABV4CQ93</accession>
<dbReference type="PANTHER" id="PTHR31885:SF6">
    <property type="entry name" value="GH04784P"/>
    <property type="match status" value="1"/>
</dbReference>
<keyword evidence="8" id="KW-1185">Reference proteome</keyword>
<evidence type="ECO:0000256" key="2">
    <source>
        <dbReference type="ARBA" id="ARBA00007375"/>
    </source>
</evidence>
<dbReference type="RefSeq" id="WP_345362869.1">
    <property type="nucleotide sequence ID" value="NZ_BAABII010000007.1"/>
</dbReference>
<comment type="caution">
    <text evidence="7">The sequence shown here is derived from an EMBL/GenBank/DDBJ whole genome shotgun (WGS) entry which is preliminary data.</text>
</comment>
<keyword evidence="5 6" id="KW-0472">Membrane</keyword>
<dbReference type="Proteomes" id="UP001564626">
    <property type="component" value="Unassembled WGS sequence"/>
</dbReference>
<dbReference type="EMBL" id="JBGEHV010000085">
    <property type="protein sequence ID" value="MEY8043266.1"/>
    <property type="molecule type" value="Genomic_DNA"/>
</dbReference>
<evidence type="ECO:0000313" key="8">
    <source>
        <dbReference type="Proteomes" id="UP001564626"/>
    </source>
</evidence>
<gene>
    <name evidence="7" type="ORF">AB8O55_27975</name>
</gene>
<name>A0ABV4CQ93_9PSEU</name>
<evidence type="ECO:0000256" key="5">
    <source>
        <dbReference type="ARBA" id="ARBA00023136"/>
    </source>
</evidence>
<comment type="subcellular location">
    <subcellularLocation>
        <location evidence="1">Membrane</location>
        <topology evidence="1">Multi-pass membrane protein</topology>
    </subcellularLocation>
</comment>
<feature type="transmembrane region" description="Helical" evidence="6">
    <location>
        <begin position="94"/>
        <end position="116"/>
    </location>
</feature>
<evidence type="ECO:0000256" key="3">
    <source>
        <dbReference type="ARBA" id="ARBA00022692"/>
    </source>
</evidence>
<sequence>MRAAYLVTSVTDVVLSACGARTARRITKPALMPVLAAQRPPRGAGAAIGLAGSWAGDVALLAEGDRPFRAGLGAFLLAHLGYATAFARGGRPRAAHLVPAAVFTATSAVVFGRLAGPLGRPVRAYAVAIGAMGAAATTVRGPGARRIAAGAALFITSDALLGLGRFGVIGRRPELTDAAVMTTYALAQWLIHDGLSARN</sequence>
<keyword evidence="4 6" id="KW-1133">Transmembrane helix</keyword>
<proteinExistence type="inferred from homology"/>
<protein>
    <submittedName>
        <fullName evidence="7">Lysoplasmalogenase</fullName>
    </submittedName>
</protein>
<reference evidence="7 8" key="1">
    <citation type="submission" date="2024-08" db="EMBL/GenBank/DDBJ databases">
        <title>Genome mining of Saccharopolyspora cebuensis PGLac3 from Nigerian medicinal plant.</title>
        <authorList>
            <person name="Ezeobiora C.E."/>
            <person name="Igbokwe N.H."/>
            <person name="Amin D.H."/>
            <person name="Mendie U.E."/>
        </authorList>
    </citation>
    <scope>NUCLEOTIDE SEQUENCE [LARGE SCALE GENOMIC DNA]</scope>
    <source>
        <strain evidence="7 8">PGLac3</strain>
    </source>
</reference>